<feature type="compositionally biased region" description="Polar residues" evidence="1">
    <location>
        <begin position="104"/>
        <end position="123"/>
    </location>
</feature>
<evidence type="ECO:0000313" key="4">
    <source>
        <dbReference type="Proteomes" id="UP000726737"/>
    </source>
</evidence>
<keyword evidence="2" id="KW-0472">Membrane</keyword>
<keyword evidence="2" id="KW-0812">Transmembrane</keyword>
<comment type="caution">
    <text evidence="3">The sequence shown here is derived from an EMBL/GenBank/DDBJ whole genome shotgun (WGS) entry which is preliminary data.</text>
</comment>
<sequence length="123" mass="12825">LGAPFGIAILNVIAISTNGNTSGSVRGGPVLMKGFKNAFFGIVAMGIVGSVLALVLLPWDKPNIQSKKDSTEAPKDLEVGLPRVEETVSGSKVRDLESTKVESDTSTIGRLSNDSLASENVEP</sequence>
<name>A0A9P6U3U5_9FUNG</name>
<evidence type="ECO:0000313" key="3">
    <source>
        <dbReference type="EMBL" id="KAG0258097.1"/>
    </source>
</evidence>
<protein>
    <submittedName>
        <fullName evidence="3">Uncharacterized protein</fullName>
    </submittedName>
</protein>
<keyword evidence="2" id="KW-1133">Transmembrane helix</keyword>
<feature type="compositionally biased region" description="Basic and acidic residues" evidence="1">
    <location>
        <begin position="88"/>
        <end position="103"/>
    </location>
</feature>
<organism evidence="3 4">
    <name type="scientific">Mortierella polycephala</name>
    <dbReference type="NCBI Taxonomy" id="41804"/>
    <lineage>
        <taxon>Eukaryota</taxon>
        <taxon>Fungi</taxon>
        <taxon>Fungi incertae sedis</taxon>
        <taxon>Mucoromycota</taxon>
        <taxon>Mortierellomycotina</taxon>
        <taxon>Mortierellomycetes</taxon>
        <taxon>Mortierellales</taxon>
        <taxon>Mortierellaceae</taxon>
        <taxon>Mortierella</taxon>
    </lineage>
</organism>
<feature type="region of interest" description="Disordered" evidence="1">
    <location>
        <begin position="88"/>
        <end position="123"/>
    </location>
</feature>
<reference evidence="3" key="1">
    <citation type="journal article" date="2020" name="Fungal Divers.">
        <title>Resolving the Mortierellaceae phylogeny through synthesis of multi-gene phylogenetics and phylogenomics.</title>
        <authorList>
            <person name="Vandepol N."/>
            <person name="Liber J."/>
            <person name="Desiro A."/>
            <person name="Na H."/>
            <person name="Kennedy M."/>
            <person name="Barry K."/>
            <person name="Grigoriev I.V."/>
            <person name="Miller A.N."/>
            <person name="O'Donnell K."/>
            <person name="Stajich J.E."/>
            <person name="Bonito G."/>
        </authorList>
    </citation>
    <scope>NUCLEOTIDE SEQUENCE</scope>
    <source>
        <strain evidence="3">KOD948</strain>
    </source>
</reference>
<evidence type="ECO:0000256" key="2">
    <source>
        <dbReference type="SAM" id="Phobius"/>
    </source>
</evidence>
<proteinExistence type="predicted"/>
<feature type="transmembrane region" description="Helical" evidence="2">
    <location>
        <begin position="38"/>
        <end position="59"/>
    </location>
</feature>
<gene>
    <name evidence="3" type="ORF">BG011_003528</name>
</gene>
<dbReference type="AlphaFoldDB" id="A0A9P6U3U5"/>
<evidence type="ECO:0000256" key="1">
    <source>
        <dbReference type="SAM" id="MobiDB-lite"/>
    </source>
</evidence>
<dbReference type="OrthoDB" id="2413133at2759"/>
<accession>A0A9P6U3U5</accession>
<dbReference type="EMBL" id="JAAAJA010000233">
    <property type="protein sequence ID" value="KAG0258097.1"/>
    <property type="molecule type" value="Genomic_DNA"/>
</dbReference>
<dbReference type="Proteomes" id="UP000726737">
    <property type="component" value="Unassembled WGS sequence"/>
</dbReference>
<feature type="non-terminal residue" evidence="3">
    <location>
        <position position="1"/>
    </location>
</feature>
<keyword evidence="4" id="KW-1185">Reference proteome</keyword>